<comment type="caution">
    <text evidence="2">The sequence shown here is derived from an EMBL/GenBank/DDBJ whole genome shotgun (WGS) entry which is preliminary data.</text>
</comment>
<protein>
    <submittedName>
        <fullName evidence="2">Uncharacterized protein</fullName>
    </submittedName>
</protein>
<proteinExistence type="predicted"/>
<accession>A0AAD7Z6J0</accession>
<feature type="compositionally biased region" description="Basic residues" evidence="1">
    <location>
        <begin position="12"/>
        <end position="22"/>
    </location>
</feature>
<dbReference type="AlphaFoldDB" id="A0AAD7Z6J0"/>
<evidence type="ECO:0000256" key="1">
    <source>
        <dbReference type="SAM" id="MobiDB-lite"/>
    </source>
</evidence>
<organism evidence="2 3">
    <name type="scientific">Diploptera punctata</name>
    <name type="common">Pacific beetle cockroach</name>
    <dbReference type="NCBI Taxonomy" id="6984"/>
    <lineage>
        <taxon>Eukaryota</taxon>
        <taxon>Metazoa</taxon>
        <taxon>Ecdysozoa</taxon>
        <taxon>Arthropoda</taxon>
        <taxon>Hexapoda</taxon>
        <taxon>Insecta</taxon>
        <taxon>Pterygota</taxon>
        <taxon>Neoptera</taxon>
        <taxon>Polyneoptera</taxon>
        <taxon>Dictyoptera</taxon>
        <taxon>Blattodea</taxon>
        <taxon>Blaberoidea</taxon>
        <taxon>Blaberidae</taxon>
        <taxon>Diplopterinae</taxon>
        <taxon>Diploptera</taxon>
    </lineage>
</organism>
<reference evidence="2" key="2">
    <citation type="submission" date="2023-05" db="EMBL/GenBank/DDBJ databases">
        <authorList>
            <person name="Fouks B."/>
        </authorList>
    </citation>
    <scope>NUCLEOTIDE SEQUENCE</scope>
    <source>
        <strain evidence="2">Stay&amp;Tobe</strain>
        <tissue evidence="2">Testes</tissue>
    </source>
</reference>
<name>A0AAD7Z6J0_DIPPU</name>
<evidence type="ECO:0000313" key="3">
    <source>
        <dbReference type="Proteomes" id="UP001233999"/>
    </source>
</evidence>
<feature type="compositionally biased region" description="Acidic residues" evidence="1">
    <location>
        <begin position="28"/>
        <end position="45"/>
    </location>
</feature>
<sequence>MKQLFQETNSVKSKKSRSRKRQLSSSSEETDTEMEIIDSGDDDSEFGADDAECLFCTGLYSEDTRGEK</sequence>
<dbReference type="Proteomes" id="UP001233999">
    <property type="component" value="Unassembled WGS sequence"/>
</dbReference>
<gene>
    <name evidence="2" type="ORF">L9F63_007958</name>
</gene>
<keyword evidence="3" id="KW-1185">Reference proteome</keyword>
<evidence type="ECO:0000313" key="2">
    <source>
        <dbReference type="EMBL" id="KAJ9574863.1"/>
    </source>
</evidence>
<feature type="region of interest" description="Disordered" evidence="1">
    <location>
        <begin position="1"/>
        <end position="45"/>
    </location>
</feature>
<dbReference type="EMBL" id="JASPKZ010010255">
    <property type="protein sequence ID" value="KAJ9574863.1"/>
    <property type="molecule type" value="Genomic_DNA"/>
</dbReference>
<reference evidence="2" key="1">
    <citation type="journal article" date="2023" name="IScience">
        <title>Live-bearing cockroach genome reveals convergent evolutionary mechanisms linked to viviparity in insects and beyond.</title>
        <authorList>
            <person name="Fouks B."/>
            <person name="Harrison M.C."/>
            <person name="Mikhailova A.A."/>
            <person name="Marchal E."/>
            <person name="English S."/>
            <person name="Carruthers M."/>
            <person name="Jennings E.C."/>
            <person name="Chiamaka E.L."/>
            <person name="Frigard R.A."/>
            <person name="Pippel M."/>
            <person name="Attardo G.M."/>
            <person name="Benoit J.B."/>
            <person name="Bornberg-Bauer E."/>
            <person name="Tobe S.S."/>
        </authorList>
    </citation>
    <scope>NUCLEOTIDE SEQUENCE</scope>
    <source>
        <strain evidence="2">Stay&amp;Tobe</strain>
    </source>
</reference>